<evidence type="ECO:0000313" key="2">
    <source>
        <dbReference type="EMBL" id="MFC5524284.1"/>
    </source>
</evidence>
<dbReference type="InterPro" id="IPR028098">
    <property type="entry name" value="Glyco_trans_4-like_N"/>
</dbReference>
<gene>
    <name evidence="2" type="ORF">ACFPPA_00870</name>
</gene>
<dbReference type="Proteomes" id="UP001596114">
    <property type="component" value="Unassembled WGS sequence"/>
</dbReference>
<proteinExistence type="predicted"/>
<evidence type="ECO:0000259" key="1">
    <source>
        <dbReference type="Pfam" id="PF13579"/>
    </source>
</evidence>
<organism evidence="2 3">
    <name type="scientific">Rhodanobacter ginsengisoli</name>
    <dbReference type="NCBI Taxonomy" id="418646"/>
    <lineage>
        <taxon>Bacteria</taxon>
        <taxon>Pseudomonadati</taxon>
        <taxon>Pseudomonadota</taxon>
        <taxon>Gammaproteobacteria</taxon>
        <taxon>Lysobacterales</taxon>
        <taxon>Rhodanobacteraceae</taxon>
        <taxon>Rhodanobacter</taxon>
    </lineage>
</organism>
<name>A0ABW0QJ53_9GAMM</name>
<evidence type="ECO:0000313" key="3">
    <source>
        <dbReference type="Proteomes" id="UP001596114"/>
    </source>
</evidence>
<feature type="domain" description="Glycosyltransferase subfamily 4-like N-terminal" evidence="1">
    <location>
        <begin position="28"/>
        <end position="207"/>
    </location>
</feature>
<dbReference type="Pfam" id="PF13579">
    <property type="entry name" value="Glyco_trans_4_4"/>
    <property type="match status" value="1"/>
</dbReference>
<dbReference type="EMBL" id="JBHSNF010000001">
    <property type="protein sequence ID" value="MFC5524284.1"/>
    <property type="molecule type" value="Genomic_DNA"/>
</dbReference>
<comment type="caution">
    <text evidence="2">The sequence shown here is derived from an EMBL/GenBank/DDBJ whole genome shotgun (WGS) entry which is preliminary data.</text>
</comment>
<dbReference type="RefSeq" id="WP_377316338.1">
    <property type="nucleotide sequence ID" value="NZ_JBHSNF010000001.1"/>
</dbReference>
<protein>
    <submittedName>
        <fullName evidence="2">Glycosyltransferase</fullName>
    </submittedName>
</protein>
<keyword evidence="3" id="KW-1185">Reference proteome</keyword>
<dbReference type="SUPFAM" id="SSF53756">
    <property type="entry name" value="UDP-Glycosyltransferase/glycogen phosphorylase"/>
    <property type="match status" value="1"/>
</dbReference>
<sequence length="412" mass="44856">MNKTVIMTGFHFPPSALSSGHLRLLAFTKYLPEFGWDPVVLSATPGAYELTDPASVRSIPEKCSVYRAFALDAKRHLAVMGKYPPILALPDRWASWWPAAVWNGLRLIKRHRAQAIWSTFPIMTSHCVAYTLHRLTGIPWIADFRDPVASSTAGKHPMAVRSQSRWERRVLSHAARSVFTTPGAMQWCAELYPEACRAGRLTVIANGYDEEVFADLGRPPPRTGRPLVLLHSGLLYPEGRNPGPFFAALARLRDLGSVTPEILQVVLRASGSVAAYTREIQRLGLGEMVSLLPPIGNHEALLEQAAADGLLLFQGSKFDLQIPAKVYEYLRIGQPIFALVGANGDTATLLRDSGGAELVAADDVDAITTGLSGFLRALTEGTAPTPRSAVVAHYSRRAGSELLASLLDQVCT</sequence>
<dbReference type="Gene3D" id="3.40.50.2000">
    <property type="entry name" value="Glycogen Phosphorylase B"/>
    <property type="match status" value="1"/>
</dbReference>
<accession>A0ABW0QJ53</accession>
<reference evidence="3" key="1">
    <citation type="journal article" date="2019" name="Int. J. Syst. Evol. Microbiol.">
        <title>The Global Catalogue of Microorganisms (GCM) 10K type strain sequencing project: providing services to taxonomists for standard genome sequencing and annotation.</title>
        <authorList>
            <consortium name="The Broad Institute Genomics Platform"/>
            <consortium name="The Broad Institute Genome Sequencing Center for Infectious Disease"/>
            <person name="Wu L."/>
            <person name="Ma J."/>
        </authorList>
    </citation>
    <scope>NUCLEOTIDE SEQUENCE [LARGE SCALE GENOMIC DNA]</scope>
    <source>
        <strain evidence="3">CGMCC 1.16619</strain>
    </source>
</reference>